<reference evidence="2 3" key="1">
    <citation type="submission" date="2020-11" db="EMBL/GenBank/DDBJ databases">
        <authorList>
            <person name="Kim M.K."/>
        </authorList>
    </citation>
    <scope>NUCLEOTIDE SEQUENCE [LARGE SCALE GENOMIC DNA]</scope>
    <source>
        <strain evidence="2 3">BT683</strain>
    </source>
</reference>
<dbReference type="InterPro" id="IPR014756">
    <property type="entry name" value="Ig_E-set"/>
</dbReference>
<dbReference type="Proteomes" id="UP000597617">
    <property type="component" value="Unassembled WGS sequence"/>
</dbReference>
<dbReference type="RefSeq" id="WP_196282476.1">
    <property type="nucleotide sequence ID" value="NZ_JADQDQ010000005.1"/>
</dbReference>
<dbReference type="Gene3D" id="2.60.40.10">
    <property type="entry name" value="Immunoglobulins"/>
    <property type="match status" value="2"/>
</dbReference>
<evidence type="ECO:0000259" key="1">
    <source>
        <dbReference type="Pfam" id="PF01833"/>
    </source>
</evidence>
<evidence type="ECO:0000313" key="2">
    <source>
        <dbReference type="EMBL" id="MBF9238088.1"/>
    </source>
</evidence>
<comment type="caution">
    <text evidence="2">The sequence shown here is derived from an EMBL/GenBank/DDBJ whole genome shotgun (WGS) entry which is preliminary data.</text>
</comment>
<name>A0ABS0IJQ2_9BACT</name>
<dbReference type="PANTHER" id="PTHR35580:SF1">
    <property type="entry name" value="PHYTASE-LIKE DOMAIN-CONTAINING PROTEIN"/>
    <property type="match status" value="1"/>
</dbReference>
<dbReference type="SUPFAM" id="SSF101898">
    <property type="entry name" value="NHL repeat"/>
    <property type="match status" value="1"/>
</dbReference>
<protein>
    <submittedName>
        <fullName evidence="2">IPT/TIG domain-containing protein</fullName>
    </submittedName>
</protein>
<feature type="non-terminal residue" evidence="2">
    <location>
        <position position="1"/>
    </location>
</feature>
<dbReference type="Pfam" id="PF01833">
    <property type="entry name" value="TIG"/>
    <property type="match status" value="1"/>
</dbReference>
<sequence length="731" mass="72954">AAGGGTGNDVSYGVAVDGSGNAYATGQVVNAATSATDLTSNPAQRVQFGSAGLVSATNSTGANNDVFVASYTAAGTYRWAAAGGGTGNDVSYGVAVDGSGNAYATGYVTNAATSATDLASNPAQRVQFGNVGLASASTNTVINPDVFVASYTATGTYRWAAAGGGTGFDFGHGVAVDGSGNAYATGYVNNAATSATDLTSNPAQRVQFGGAGLASARPTTSVNQDVFVASYTAAGAYRWAAAGGGTDSDIGYGVAVDGSGNVYATGQVALPAVFGSTSVATPVSGTTFFVARLALPAPAPTLTGLSPAAELPGQVVMLTGTNFTSGSTVRFGGTAAIMTFVSATSLTATVPAGLAAGSAPVSVTAAGSTTATQPFAALAVYDGGPLDACAAAVPATASVGDGTWRYLLSPGGQVVAAYRYTGASLGDLSLQVLRADPAQPVRQDARSRQYLDRNWHLTASAGRFDGRTVDLRLYGLAAELTRLQAADPAVTLATLNATQYSGPNEDCQLGNNSAVGERRTLAAPATAPAGTAYFVAELTVADHFSEFYLTGSAAPLPVELAAFTATAEGNRTVRLVWATASETNSQSFEVERSLDGRTFERVGTVAAAGSSSAPRTYGWLDAQLPASAGLLYYRLRQVDADGTAAYSPVRAIALSGPAARGLALVPNPARATTLTGAVAGAAVQVVDALGRVVLTATADTAGTTALVLPAHLPAGVYVVRSGARAVRLAVE</sequence>
<dbReference type="NCBIfam" id="TIGR04183">
    <property type="entry name" value="Por_Secre_tail"/>
    <property type="match status" value="1"/>
</dbReference>
<keyword evidence="3" id="KW-1185">Reference proteome</keyword>
<gene>
    <name evidence="2" type="ORF">I2I05_11845</name>
</gene>
<accession>A0ABS0IJQ2</accession>
<dbReference type="InterPro" id="IPR013783">
    <property type="entry name" value="Ig-like_fold"/>
</dbReference>
<dbReference type="SUPFAM" id="SSF81296">
    <property type="entry name" value="E set domains"/>
    <property type="match status" value="1"/>
</dbReference>
<dbReference type="EMBL" id="JADQDQ010000005">
    <property type="protein sequence ID" value="MBF9238088.1"/>
    <property type="molecule type" value="Genomic_DNA"/>
</dbReference>
<dbReference type="InterPro" id="IPR052918">
    <property type="entry name" value="Motility_Chemotaxis_Reg"/>
</dbReference>
<dbReference type="CDD" id="cd00102">
    <property type="entry name" value="IPT"/>
    <property type="match status" value="1"/>
</dbReference>
<evidence type="ECO:0000313" key="3">
    <source>
        <dbReference type="Proteomes" id="UP000597617"/>
    </source>
</evidence>
<dbReference type="InterPro" id="IPR002909">
    <property type="entry name" value="IPT_dom"/>
</dbReference>
<organism evidence="2 3">
    <name type="scientific">Hymenobacter jeongseonensis</name>
    <dbReference type="NCBI Taxonomy" id="2791027"/>
    <lineage>
        <taxon>Bacteria</taxon>
        <taxon>Pseudomonadati</taxon>
        <taxon>Bacteroidota</taxon>
        <taxon>Cytophagia</taxon>
        <taxon>Cytophagales</taxon>
        <taxon>Hymenobacteraceae</taxon>
        <taxon>Hymenobacter</taxon>
    </lineage>
</organism>
<dbReference type="InterPro" id="IPR026444">
    <property type="entry name" value="Secre_tail"/>
</dbReference>
<dbReference type="PANTHER" id="PTHR35580">
    <property type="entry name" value="CELL SURFACE GLYCOPROTEIN (S-LAYER PROTEIN)-LIKE PROTEIN"/>
    <property type="match status" value="1"/>
</dbReference>
<feature type="domain" description="IPT/TIG" evidence="1">
    <location>
        <begin position="300"/>
        <end position="373"/>
    </location>
</feature>
<proteinExistence type="predicted"/>